<evidence type="ECO:0000313" key="1">
    <source>
        <dbReference type="EMBL" id="KAK0732940.1"/>
    </source>
</evidence>
<dbReference type="AlphaFoldDB" id="A0AA40BEW6"/>
<proteinExistence type="predicted"/>
<dbReference type="Proteomes" id="UP001172101">
    <property type="component" value="Unassembled WGS sequence"/>
</dbReference>
<organism evidence="1 2">
    <name type="scientific">Lasiosphaeria miniovina</name>
    <dbReference type="NCBI Taxonomy" id="1954250"/>
    <lineage>
        <taxon>Eukaryota</taxon>
        <taxon>Fungi</taxon>
        <taxon>Dikarya</taxon>
        <taxon>Ascomycota</taxon>
        <taxon>Pezizomycotina</taxon>
        <taxon>Sordariomycetes</taxon>
        <taxon>Sordariomycetidae</taxon>
        <taxon>Sordariales</taxon>
        <taxon>Lasiosphaeriaceae</taxon>
        <taxon>Lasiosphaeria</taxon>
    </lineage>
</organism>
<protein>
    <submittedName>
        <fullName evidence="1">Uncharacterized protein</fullName>
    </submittedName>
</protein>
<gene>
    <name evidence="1" type="ORF">B0T26DRAFT_669402</name>
</gene>
<evidence type="ECO:0000313" key="2">
    <source>
        <dbReference type="Proteomes" id="UP001172101"/>
    </source>
</evidence>
<comment type="caution">
    <text evidence="1">The sequence shown here is derived from an EMBL/GenBank/DDBJ whole genome shotgun (WGS) entry which is preliminary data.</text>
</comment>
<keyword evidence="2" id="KW-1185">Reference proteome</keyword>
<sequence length="408" mass="43493">MAAYTITSISRVTNDDLNTDIRVGFGDANAPGGGMRMTVRNDHIYSAADPGHPAAFMYAANRIPLVVSGSHVFPAGAAAYRLRGTGPNNFTITTQPFNVTGVAGTDVNFDASVFSNAGGAPGSPFKVVGNWTWSILNGITGAVVATSAATPLELYFFFGDHCLPYIYAQTHFLELIRLSVPTYDIVAGQAWAALESNIVWNAVVNLWNHGGAALHYDSRFRKGGVTEHLRQNNFNLGSIMTRSVATCNCFDLAALAKLTLLSLGRNANGEPMIAGAALQVDRPWGYIFPGPLFGWANTAAHNCNSPFWQERLGGPGYDTQPLMPQNDANRTAFDCHCYAVYDDHTNVKRVVDICHATLTGPPVAAPGPFNLAGGLIDVPNFRAAGIDVGANAFGAPVASEQVVNWVDL</sequence>
<name>A0AA40BEW6_9PEZI</name>
<dbReference type="RefSeq" id="XP_060301817.1">
    <property type="nucleotide sequence ID" value="XM_060439044.1"/>
</dbReference>
<dbReference type="EMBL" id="JAUIRO010000001">
    <property type="protein sequence ID" value="KAK0732940.1"/>
    <property type="molecule type" value="Genomic_DNA"/>
</dbReference>
<reference evidence="1" key="1">
    <citation type="submission" date="2023-06" db="EMBL/GenBank/DDBJ databases">
        <title>Genome-scale phylogeny and comparative genomics of the fungal order Sordariales.</title>
        <authorList>
            <consortium name="Lawrence Berkeley National Laboratory"/>
            <person name="Hensen N."/>
            <person name="Bonometti L."/>
            <person name="Westerberg I."/>
            <person name="Brannstrom I.O."/>
            <person name="Guillou S."/>
            <person name="Cros-Aarteil S."/>
            <person name="Calhoun S."/>
            <person name="Haridas S."/>
            <person name="Kuo A."/>
            <person name="Mondo S."/>
            <person name="Pangilinan J."/>
            <person name="Riley R."/>
            <person name="LaButti K."/>
            <person name="Andreopoulos B."/>
            <person name="Lipzen A."/>
            <person name="Chen C."/>
            <person name="Yanf M."/>
            <person name="Daum C."/>
            <person name="Ng V."/>
            <person name="Clum A."/>
            <person name="Steindorff A."/>
            <person name="Ohm R."/>
            <person name="Martin F."/>
            <person name="Silar P."/>
            <person name="Natvig D."/>
            <person name="Lalanne C."/>
            <person name="Gautier V."/>
            <person name="Ament-velasquez S.L."/>
            <person name="Kruys A."/>
            <person name="Hutchinson M.I."/>
            <person name="Powell A.J."/>
            <person name="Barry K."/>
            <person name="Miller A.N."/>
            <person name="Grigoriev I.V."/>
            <person name="Debuchy R."/>
            <person name="Gladieux P."/>
            <person name="Thoren M.H."/>
            <person name="Johannesson H."/>
        </authorList>
    </citation>
    <scope>NUCLEOTIDE SEQUENCE</scope>
    <source>
        <strain evidence="1">SMH2392-1A</strain>
    </source>
</reference>
<accession>A0AA40BEW6</accession>
<dbReference type="GeneID" id="85322314"/>